<accession>A0A1R1BA97</accession>
<name>A0A1R1BA97_PAELA</name>
<reference evidence="2 3" key="1">
    <citation type="submission" date="2016-11" db="EMBL/GenBank/DDBJ databases">
        <title>Paenibacillus species isolates.</title>
        <authorList>
            <person name="Beno S.M."/>
        </authorList>
    </citation>
    <scope>NUCLEOTIDE SEQUENCE [LARGE SCALE GENOMIC DNA]</scope>
    <source>
        <strain evidence="2 3">FSL F4-0100</strain>
    </source>
</reference>
<keyword evidence="1" id="KW-0472">Membrane</keyword>
<dbReference type="STRING" id="1401.BK123_03520"/>
<organism evidence="2 3">
    <name type="scientific">Paenibacillus lautus</name>
    <name type="common">Bacillus lautus</name>
    <dbReference type="NCBI Taxonomy" id="1401"/>
    <lineage>
        <taxon>Bacteria</taxon>
        <taxon>Bacillati</taxon>
        <taxon>Bacillota</taxon>
        <taxon>Bacilli</taxon>
        <taxon>Bacillales</taxon>
        <taxon>Paenibacillaceae</taxon>
        <taxon>Paenibacillus</taxon>
    </lineage>
</organism>
<evidence type="ECO:0008006" key="4">
    <source>
        <dbReference type="Google" id="ProtNLM"/>
    </source>
</evidence>
<evidence type="ECO:0000313" key="2">
    <source>
        <dbReference type="EMBL" id="OME96991.1"/>
    </source>
</evidence>
<evidence type="ECO:0000313" key="3">
    <source>
        <dbReference type="Proteomes" id="UP000187074"/>
    </source>
</evidence>
<feature type="transmembrane region" description="Helical" evidence="1">
    <location>
        <begin position="59"/>
        <end position="83"/>
    </location>
</feature>
<dbReference type="EMBL" id="MRTF01000001">
    <property type="protein sequence ID" value="OME96991.1"/>
    <property type="molecule type" value="Genomic_DNA"/>
</dbReference>
<sequence length="203" mass="22664">MGLSLLVLGLLVLSSAWKGVEVYSSAARWWPIVFVLLGAEIVSYSLIFRRRGWVKYDIFSILLIGFLAFCCIGMGALSATGLLDQIRRETMSVQQTIPLPDQKITIPDGVKKVIVQGSYNHNIQQDASSSKEMLIFGSLRTEDIKMWSTTELPSMIQIKQSGNILYVQLNDPPRYTFRGSFSQLDVTLSVPSAVKVIIRDRSS</sequence>
<dbReference type="AlphaFoldDB" id="A0A1R1BA97"/>
<feature type="transmembrane region" description="Helical" evidence="1">
    <location>
        <begin position="28"/>
        <end position="47"/>
    </location>
</feature>
<protein>
    <recommendedName>
        <fullName evidence="4">DUF5668 domain-containing protein</fullName>
    </recommendedName>
</protein>
<dbReference type="Proteomes" id="UP000187074">
    <property type="component" value="Unassembled WGS sequence"/>
</dbReference>
<evidence type="ECO:0000256" key="1">
    <source>
        <dbReference type="SAM" id="Phobius"/>
    </source>
</evidence>
<gene>
    <name evidence="2" type="ORF">BK123_03520</name>
</gene>
<keyword evidence="1" id="KW-1133">Transmembrane helix</keyword>
<keyword evidence="1" id="KW-0812">Transmembrane</keyword>
<comment type="caution">
    <text evidence="2">The sequence shown here is derived from an EMBL/GenBank/DDBJ whole genome shotgun (WGS) entry which is preliminary data.</text>
</comment>
<proteinExistence type="predicted"/>